<dbReference type="GO" id="GO:0032259">
    <property type="term" value="P:methylation"/>
    <property type="evidence" value="ECO:0007669"/>
    <property type="project" value="UniProtKB-KW"/>
</dbReference>
<reference evidence="8 9" key="1">
    <citation type="submission" date="2016-05" db="EMBL/GenBank/DDBJ databases">
        <title>Genomic and physiological characterization of Planctopirus sp. isolated from fresh water lake.</title>
        <authorList>
            <person name="Subhash Y."/>
            <person name="Ramana C."/>
        </authorList>
    </citation>
    <scope>NUCLEOTIDE SEQUENCE [LARGE SCALE GENOMIC DNA]</scope>
    <source>
        <strain evidence="8 9">JC280</strain>
    </source>
</reference>
<accession>A0A1C3ETE7</accession>
<dbReference type="Pfam" id="PF05175">
    <property type="entry name" value="MTS"/>
    <property type="match status" value="1"/>
</dbReference>
<dbReference type="CDD" id="cd02440">
    <property type="entry name" value="AdoMet_MTases"/>
    <property type="match status" value="1"/>
</dbReference>
<dbReference type="AlphaFoldDB" id="A0A1C3ETE7"/>
<keyword evidence="9" id="KW-1185">Reference proteome</keyword>
<dbReference type="InterPro" id="IPR029063">
    <property type="entry name" value="SAM-dependent_MTases_sf"/>
</dbReference>
<keyword evidence="2 5" id="KW-0808">Transferase</keyword>
<dbReference type="RefSeq" id="WP_068845610.1">
    <property type="nucleotide sequence ID" value="NZ_LYDR01000020.1"/>
</dbReference>
<evidence type="ECO:0000313" key="9">
    <source>
        <dbReference type="Proteomes" id="UP000094828"/>
    </source>
</evidence>
<sequence length="307" mass="34323">MTADSQASANTGQWTIRKVLEWTTAHLKKHGSATPRLDAEVLLAHARKCHRIQLYTHYDEELTEEVRATMRDLVQRRAKQEPVAYLVGEREFFSLPFHVNADVLIPRPDSETLIVEAISCLKPTPADDTVSVASRAWRIVDLCTGSGCLAITLARQLPTAQLIATDLSEKALAMARQNLERHSLADRVELRQGSLLEPLQNEPPFDLIVSNPPYIPTADIETLEEDVRRHEPRLALDGGADGMDLLRPLIAEGAKHLLPGGWMLLEFTSEQAPALMNYAQAQPEWSLVQVVKDLSQLPRVLKLQKRS</sequence>
<dbReference type="EC" id="2.1.1.297" evidence="5"/>
<dbReference type="EMBL" id="LYDR01000020">
    <property type="protein sequence ID" value="ODA36542.1"/>
    <property type="molecule type" value="Genomic_DNA"/>
</dbReference>
<evidence type="ECO:0000259" key="7">
    <source>
        <dbReference type="Pfam" id="PF17827"/>
    </source>
</evidence>
<keyword evidence="3 5" id="KW-0949">S-adenosyl-L-methionine</keyword>
<dbReference type="GO" id="GO:0003676">
    <property type="term" value="F:nucleic acid binding"/>
    <property type="evidence" value="ECO:0007669"/>
    <property type="project" value="InterPro"/>
</dbReference>
<comment type="caution">
    <text evidence="8">The sequence shown here is derived from an EMBL/GenBank/DDBJ whole genome shotgun (WGS) entry which is preliminary data.</text>
</comment>
<dbReference type="InterPro" id="IPR040758">
    <property type="entry name" value="PrmC_N"/>
</dbReference>
<feature type="binding site" evidence="5">
    <location>
        <position position="211"/>
    </location>
    <ligand>
        <name>S-adenosyl-L-methionine</name>
        <dbReference type="ChEBI" id="CHEBI:59789"/>
    </ligand>
</feature>
<dbReference type="NCBIfam" id="TIGR00536">
    <property type="entry name" value="hemK_fam"/>
    <property type="match status" value="1"/>
</dbReference>
<evidence type="ECO:0000256" key="4">
    <source>
        <dbReference type="ARBA" id="ARBA00048391"/>
    </source>
</evidence>
<proteinExistence type="inferred from homology"/>
<evidence type="ECO:0000259" key="6">
    <source>
        <dbReference type="Pfam" id="PF05175"/>
    </source>
</evidence>
<evidence type="ECO:0000256" key="1">
    <source>
        <dbReference type="ARBA" id="ARBA00022603"/>
    </source>
</evidence>
<feature type="binding site" evidence="5">
    <location>
        <begin position="211"/>
        <end position="214"/>
    </location>
    <ligand>
        <name>substrate</name>
    </ligand>
</feature>
<dbReference type="InterPro" id="IPR002052">
    <property type="entry name" value="DNA_methylase_N6_adenine_CS"/>
</dbReference>
<comment type="caution">
    <text evidence="5">Lacks conserved residue(s) required for the propagation of feature annotation.</text>
</comment>
<comment type="similarity">
    <text evidence="5">Belongs to the protein N5-glutamine methyltransferase family. PrmC subfamily.</text>
</comment>
<name>A0A1C3ETE7_9PLAN</name>
<gene>
    <name evidence="5" type="primary">prmC</name>
    <name evidence="8" type="ORF">A6X21_02340</name>
</gene>
<dbReference type="HAMAP" id="MF_02126">
    <property type="entry name" value="RF_methyltr_PrmC"/>
    <property type="match status" value="1"/>
</dbReference>
<feature type="binding site" evidence="5">
    <location>
        <position position="166"/>
    </location>
    <ligand>
        <name>S-adenosyl-L-methionine</name>
        <dbReference type="ChEBI" id="CHEBI:59789"/>
    </ligand>
</feature>
<dbReference type="InterPro" id="IPR050320">
    <property type="entry name" value="N5-glutamine_MTase"/>
</dbReference>
<dbReference type="NCBIfam" id="TIGR03534">
    <property type="entry name" value="RF_mod_PrmC"/>
    <property type="match status" value="1"/>
</dbReference>
<feature type="domain" description="Release factor glutamine methyltransferase N-terminal" evidence="7">
    <location>
        <begin position="19"/>
        <end position="88"/>
    </location>
</feature>
<dbReference type="SUPFAM" id="SSF53335">
    <property type="entry name" value="S-adenosyl-L-methionine-dependent methyltransferases"/>
    <property type="match status" value="1"/>
</dbReference>
<dbReference type="PROSITE" id="PS00092">
    <property type="entry name" value="N6_MTASE"/>
    <property type="match status" value="1"/>
</dbReference>
<dbReference type="InterPro" id="IPR004556">
    <property type="entry name" value="HemK-like"/>
</dbReference>
<dbReference type="Gene3D" id="1.10.8.10">
    <property type="entry name" value="DNA helicase RuvA subunit, C-terminal domain"/>
    <property type="match status" value="1"/>
</dbReference>
<comment type="function">
    <text evidence="5">Methylates the class 1 translation termination release factors RF1/PrfA and RF2/PrfB on the glutamine residue of the universally conserved GGQ motif.</text>
</comment>
<dbReference type="Proteomes" id="UP000094828">
    <property type="component" value="Unassembled WGS sequence"/>
</dbReference>
<dbReference type="PANTHER" id="PTHR18895">
    <property type="entry name" value="HEMK METHYLTRANSFERASE"/>
    <property type="match status" value="1"/>
</dbReference>
<dbReference type="STRING" id="1841610.A6X21_02340"/>
<dbReference type="OrthoDB" id="9800643at2"/>
<organism evidence="8 9">
    <name type="scientific">Planctopirus hydrillae</name>
    <dbReference type="NCBI Taxonomy" id="1841610"/>
    <lineage>
        <taxon>Bacteria</taxon>
        <taxon>Pseudomonadati</taxon>
        <taxon>Planctomycetota</taxon>
        <taxon>Planctomycetia</taxon>
        <taxon>Planctomycetales</taxon>
        <taxon>Planctomycetaceae</taxon>
        <taxon>Planctopirus</taxon>
    </lineage>
</organism>
<dbReference type="Pfam" id="PF17827">
    <property type="entry name" value="PrmC_N"/>
    <property type="match status" value="1"/>
</dbReference>
<dbReference type="Gene3D" id="3.40.50.150">
    <property type="entry name" value="Vaccinia Virus protein VP39"/>
    <property type="match status" value="1"/>
</dbReference>
<dbReference type="InterPro" id="IPR019874">
    <property type="entry name" value="RF_methyltr_PrmC"/>
</dbReference>
<dbReference type="InterPro" id="IPR007848">
    <property type="entry name" value="Small_mtfrase_dom"/>
</dbReference>
<evidence type="ECO:0000256" key="2">
    <source>
        <dbReference type="ARBA" id="ARBA00022679"/>
    </source>
</evidence>
<evidence type="ECO:0000256" key="5">
    <source>
        <dbReference type="HAMAP-Rule" id="MF_02126"/>
    </source>
</evidence>
<keyword evidence="1 5" id="KW-0489">Methyltransferase</keyword>
<comment type="catalytic activity">
    <reaction evidence="4 5">
        <text>L-glutaminyl-[peptide chain release factor] + S-adenosyl-L-methionine = N(5)-methyl-L-glutaminyl-[peptide chain release factor] + S-adenosyl-L-homocysteine + H(+)</text>
        <dbReference type="Rhea" id="RHEA:42896"/>
        <dbReference type="Rhea" id="RHEA-COMP:10271"/>
        <dbReference type="Rhea" id="RHEA-COMP:10272"/>
        <dbReference type="ChEBI" id="CHEBI:15378"/>
        <dbReference type="ChEBI" id="CHEBI:30011"/>
        <dbReference type="ChEBI" id="CHEBI:57856"/>
        <dbReference type="ChEBI" id="CHEBI:59789"/>
        <dbReference type="ChEBI" id="CHEBI:61891"/>
        <dbReference type="EC" id="2.1.1.297"/>
    </reaction>
</comment>
<dbReference type="GO" id="GO:0102559">
    <property type="term" value="F:peptide chain release factor N(5)-glutamine methyltransferase activity"/>
    <property type="evidence" value="ECO:0007669"/>
    <property type="project" value="UniProtKB-EC"/>
</dbReference>
<dbReference type="PANTHER" id="PTHR18895:SF74">
    <property type="entry name" value="MTRF1L RELEASE FACTOR GLUTAMINE METHYLTRANSFERASE"/>
    <property type="match status" value="1"/>
</dbReference>
<evidence type="ECO:0000313" key="8">
    <source>
        <dbReference type="EMBL" id="ODA36542.1"/>
    </source>
</evidence>
<protein>
    <recommendedName>
        <fullName evidence="5">Release factor glutamine methyltransferase</fullName>
        <shortName evidence="5">RF MTase</shortName>
        <ecNumber evidence="5">2.1.1.297</ecNumber>
    </recommendedName>
    <alternativeName>
        <fullName evidence="5">N5-glutamine methyltransferase PrmC</fullName>
    </alternativeName>
    <alternativeName>
        <fullName evidence="5">Protein-(glutamine-N5) MTase PrmC</fullName>
    </alternativeName>
    <alternativeName>
        <fullName evidence="5">Protein-glutamine N-methyltransferase PrmC</fullName>
    </alternativeName>
</protein>
<evidence type="ECO:0000256" key="3">
    <source>
        <dbReference type="ARBA" id="ARBA00022691"/>
    </source>
</evidence>
<feature type="domain" description="Methyltransferase small" evidence="6">
    <location>
        <begin position="136"/>
        <end position="216"/>
    </location>
</feature>